<gene>
    <name evidence="2" type="ORF">Anas_12569</name>
</gene>
<keyword evidence="3" id="KW-1185">Reference proteome</keyword>
<protein>
    <submittedName>
        <fullName evidence="2">Uncharacterized protein</fullName>
    </submittedName>
</protein>
<organism evidence="2 3">
    <name type="scientific">Armadillidium nasatum</name>
    <dbReference type="NCBI Taxonomy" id="96803"/>
    <lineage>
        <taxon>Eukaryota</taxon>
        <taxon>Metazoa</taxon>
        <taxon>Ecdysozoa</taxon>
        <taxon>Arthropoda</taxon>
        <taxon>Crustacea</taxon>
        <taxon>Multicrustacea</taxon>
        <taxon>Malacostraca</taxon>
        <taxon>Eumalacostraca</taxon>
        <taxon>Peracarida</taxon>
        <taxon>Isopoda</taxon>
        <taxon>Oniscidea</taxon>
        <taxon>Crinocheta</taxon>
        <taxon>Armadillidiidae</taxon>
        <taxon>Armadillidium</taxon>
    </lineage>
</organism>
<sequence length="281" mass="32160">MFPSIIIIPIIVSVFVIVCGIALFLLLKKCVRWRVVSLVAPKRSLSDEEIIHNGVYSDSYTDGNYHTLGNLPTIENTRKQISSRISLVEGKEYPNNRIPYLLYILKEKTHLRRSFKEKFAYVTSRPQEIIWNKKNMGVYNIPENELKYYKENGLTPEINGETNLNFEHIDLEYDLELDRSDVGDNLTPNSNTRIKDVLNKTLGDDVLNEPLGSNPKRGEVLIETFNPKAIERLEKCLQSKIVEVCITEKKLKVTEVASAVASSEVIIENDVNEITEQEYIV</sequence>
<evidence type="ECO:0000313" key="2">
    <source>
        <dbReference type="EMBL" id="KAB7503796.1"/>
    </source>
</evidence>
<evidence type="ECO:0000256" key="1">
    <source>
        <dbReference type="SAM" id="Phobius"/>
    </source>
</evidence>
<dbReference type="Proteomes" id="UP000326759">
    <property type="component" value="Unassembled WGS sequence"/>
</dbReference>
<keyword evidence="1" id="KW-1133">Transmembrane helix</keyword>
<name>A0A5N5TB00_9CRUS</name>
<keyword evidence="1" id="KW-0812">Transmembrane</keyword>
<feature type="transmembrane region" description="Helical" evidence="1">
    <location>
        <begin position="6"/>
        <end position="27"/>
    </location>
</feature>
<proteinExistence type="predicted"/>
<evidence type="ECO:0000313" key="3">
    <source>
        <dbReference type="Proteomes" id="UP000326759"/>
    </source>
</evidence>
<keyword evidence="1" id="KW-0472">Membrane</keyword>
<dbReference type="EMBL" id="SEYY01004412">
    <property type="protein sequence ID" value="KAB7503796.1"/>
    <property type="molecule type" value="Genomic_DNA"/>
</dbReference>
<reference evidence="2 3" key="1">
    <citation type="journal article" date="2019" name="PLoS Biol.">
        <title>Sex chromosomes control vertical transmission of feminizing Wolbachia symbionts in an isopod.</title>
        <authorList>
            <person name="Becking T."/>
            <person name="Chebbi M.A."/>
            <person name="Giraud I."/>
            <person name="Moumen B."/>
            <person name="Laverre T."/>
            <person name="Caubet Y."/>
            <person name="Peccoud J."/>
            <person name="Gilbert C."/>
            <person name="Cordaux R."/>
        </authorList>
    </citation>
    <scope>NUCLEOTIDE SEQUENCE [LARGE SCALE GENOMIC DNA]</scope>
    <source>
        <strain evidence="2">ANa2</strain>
        <tissue evidence="2">Whole body excluding digestive tract and cuticle</tissue>
    </source>
</reference>
<comment type="caution">
    <text evidence="2">The sequence shown here is derived from an EMBL/GenBank/DDBJ whole genome shotgun (WGS) entry which is preliminary data.</text>
</comment>
<accession>A0A5N5TB00</accession>
<dbReference type="OrthoDB" id="10345099at2759"/>
<dbReference type="AlphaFoldDB" id="A0A5N5TB00"/>